<accession>A0A0D6PLM1</accession>
<dbReference type="SUPFAM" id="SSF102215">
    <property type="entry name" value="Creatininase"/>
    <property type="match status" value="1"/>
</dbReference>
<dbReference type="GO" id="GO:0047789">
    <property type="term" value="F:creatininase activity"/>
    <property type="evidence" value="ECO:0007669"/>
    <property type="project" value="InterPro"/>
</dbReference>
<comment type="caution">
    <text evidence="6">The sequence shown here is derived from an EMBL/GenBank/DDBJ whole genome shotgun (WGS) entry which is preliminary data.</text>
</comment>
<dbReference type="InterPro" id="IPR024087">
    <property type="entry name" value="Creatininase-like_sf"/>
</dbReference>
<dbReference type="STRING" id="1120923.SAMN02746095_02421"/>
<dbReference type="NCBIfam" id="TIGR04448">
    <property type="entry name" value="creatininase"/>
    <property type="match status" value="1"/>
</dbReference>
<dbReference type="PANTHER" id="PTHR35005">
    <property type="entry name" value="3-DEHYDRO-SCYLLO-INOSOSE HYDROLASE"/>
    <property type="match status" value="1"/>
</dbReference>
<dbReference type="RefSeq" id="WP_048880064.1">
    <property type="nucleotide sequence ID" value="NZ_BAPR01000200.1"/>
</dbReference>
<dbReference type="GO" id="GO:0006602">
    <property type="term" value="P:creatinine catabolic process"/>
    <property type="evidence" value="ECO:0007669"/>
    <property type="project" value="InterPro"/>
</dbReference>
<dbReference type="Pfam" id="PF02633">
    <property type="entry name" value="Creatininase"/>
    <property type="match status" value="1"/>
</dbReference>
<dbReference type="Proteomes" id="UP000032668">
    <property type="component" value="Unassembled WGS sequence"/>
</dbReference>
<evidence type="ECO:0000256" key="1">
    <source>
        <dbReference type="ARBA" id="ARBA00001947"/>
    </source>
</evidence>
<dbReference type="EMBL" id="BANC01000108">
    <property type="protein sequence ID" value="GAN81679.1"/>
    <property type="molecule type" value="Genomic_DNA"/>
</dbReference>
<dbReference type="InterPro" id="IPR003785">
    <property type="entry name" value="Creatininase/forma_Hydrolase"/>
</dbReference>
<keyword evidence="4" id="KW-0862">Zinc</keyword>
<comment type="cofactor">
    <cofactor evidence="1">
        <name>Zn(2+)</name>
        <dbReference type="ChEBI" id="CHEBI:29105"/>
    </cofactor>
</comment>
<dbReference type="OrthoDB" id="9801445at2"/>
<name>A0A0D6PLM1_9PROT</name>
<proteinExistence type="inferred from homology"/>
<dbReference type="GO" id="GO:0006601">
    <property type="term" value="P:creatine biosynthetic process"/>
    <property type="evidence" value="ECO:0007669"/>
    <property type="project" value="InterPro"/>
</dbReference>
<reference evidence="6 7" key="1">
    <citation type="submission" date="2012-11" db="EMBL/GenBank/DDBJ databases">
        <title>Whole genome sequence of Acidocella aminolytica 101 = DSM 11237.</title>
        <authorList>
            <person name="Azuma Y."/>
            <person name="Higashiura N."/>
            <person name="Hirakawa H."/>
            <person name="Matsushita K."/>
        </authorList>
    </citation>
    <scope>NUCLEOTIDE SEQUENCE [LARGE SCALE GENOMIC DNA]</scope>
    <source>
        <strain evidence="7">101 / DSM 11237</strain>
    </source>
</reference>
<evidence type="ECO:0000256" key="5">
    <source>
        <dbReference type="ARBA" id="ARBA00024029"/>
    </source>
</evidence>
<evidence type="ECO:0000313" key="7">
    <source>
        <dbReference type="Proteomes" id="UP000032668"/>
    </source>
</evidence>
<protein>
    <submittedName>
        <fullName evidence="6">Creatininase</fullName>
    </submittedName>
</protein>
<dbReference type="AlphaFoldDB" id="A0A0D6PLM1"/>
<organism evidence="6 7">
    <name type="scientific">Acidocella aminolytica 101 = DSM 11237</name>
    <dbReference type="NCBI Taxonomy" id="1120923"/>
    <lineage>
        <taxon>Bacteria</taxon>
        <taxon>Pseudomonadati</taxon>
        <taxon>Pseudomonadota</taxon>
        <taxon>Alphaproteobacteria</taxon>
        <taxon>Acetobacterales</taxon>
        <taxon>Acidocellaceae</taxon>
        <taxon>Acidocella</taxon>
    </lineage>
</organism>
<dbReference type="InterPro" id="IPR031034">
    <property type="entry name" value="Creatininase"/>
</dbReference>
<evidence type="ECO:0000256" key="2">
    <source>
        <dbReference type="ARBA" id="ARBA00022723"/>
    </source>
</evidence>
<dbReference type="Gene3D" id="3.40.50.10310">
    <property type="entry name" value="Creatininase"/>
    <property type="match status" value="1"/>
</dbReference>
<sequence length="260" mass="28594">MVNVMIDELAWTEYRRRVVDERQPVLIPLGALEQHGPHMSMNPDVVIPSAISGAVARNIGALVAPAFAYGAKSQQKSGGGNHMCGTTSLDGHTLSLALKDVLKEFGRHGVRRIAVINGHYENLPFATEGVELAIQELKWSGIDDFRVINISYWDFVTQETIKKVFPDDFTGWDVEHGGILETSLMLHLKPEMVDMSLAPIQAPAKFPPYTVFPPIPEWTPESGCLSSPAAATAEKGQILFDVTVVGISDVLKHEPWWQPS</sequence>
<dbReference type="GO" id="GO:0046872">
    <property type="term" value="F:metal ion binding"/>
    <property type="evidence" value="ECO:0007669"/>
    <property type="project" value="UniProtKB-KW"/>
</dbReference>
<dbReference type="GO" id="GO:0016811">
    <property type="term" value="F:hydrolase activity, acting on carbon-nitrogen (but not peptide) bonds, in linear amides"/>
    <property type="evidence" value="ECO:0007669"/>
    <property type="project" value="TreeGrafter"/>
</dbReference>
<comment type="similarity">
    <text evidence="5">Belongs to the creatininase superfamily.</text>
</comment>
<evidence type="ECO:0000313" key="6">
    <source>
        <dbReference type="EMBL" id="GAN81679.1"/>
    </source>
</evidence>
<evidence type="ECO:0000256" key="3">
    <source>
        <dbReference type="ARBA" id="ARBA00022801"/>
    </source>
</evidence>
<evidence type="ECO:0000256" key="4">
    <source>
        <dbReference type="ARBA" id="ARBA00022833"/>
    </source>
</evidence>
<dbReference type="GO" id="GO:0009231">
    <property type="term" value="P:riboflavin biosynthetic process"/>
    <property type="evidence" value="ECO:0007669"/>
    <property type="project" value="TreeGrafter"/>
</dbReference>
<keyword evidence="3" id="KW-0378">Hydrolase</keyword>
<keyword evidence="2" id="KW-0479">Metal-binding</keyword>
<dbReference type="PANTHER" id="PTHR35005:SF1">
    <property type="entry name" value="2-AMINO-5-FORMYLAMINO-6-RIBOSYLAMINOPYRIMIDIN-4(3H)-ONE 5'-MONOPHOSPHATE DEFORMYLASE"/>
    <property type="match status" value="1"/>
</dbReference>
<keyword evidence="7" id="KW-1185">Reference proteome</keyword>
<gene>
    <name evidence="6" type="ORF">Aam_110_014</name>
</gene>